<sequence>MTSQSATPASSASNTPTASTTWIDLDTAPARTLQPHAPHIAPGRAIQLMKFRSEQVQRRLAALRVSGRVPRIALYARTVNGQDPDRSLNAAREFTERMEWRVGREQTFTDCLSLTTAPECRYGWSRIRLRVKGGFVDGVVAVAWAAVSPRPDEYETELNWFTLHSGFIALVHAENVVPK</sequence>
<accession>A0A1V3ZZD9</accession>
<dbReference type="RefSeq" id="WP_077974004.1">
    <property type="nucleotide sequence ID" value="NZ_CP045178.1"/>
</dbReference>
<protein>
    <submittedName>
        <fullName evidence="2">Uncharacterized protein</fullName>
    </submittedName>
</protein>
<reference evidence="2 3" key="1">
    <citation type="submission" date="2017-02" db="EMBL/GenBank/DDBJ databases">
        <title>Draft Genome Sequence of Streptomyces tsukubaensis F601, a Producer of the immunosuppressant tacrolimus FK506.</title>
        <authorList>
            <person name="Zong G."/>
            <person name="Zhong C."/>
            <person name="Fu J."/>
            <person name="Qin R."/>
            <person name="Cao G."/>
        </authorList>
    </citation>
    <scope>NUCLEOTIDE SEQUENCE [LARGE SCALE GENOMIC DNA]</scope>
    <source>
        <strain evidence="2 3">F601</strain>
    </source>
</reference>
<proteinExistence type="predicted"/>
<evidence type="ECO:0000256" key="1">
    <source>
        <dbReference type="SAM" id="MobiDB-lite"/>
    </source>
</evidence>
<dbReference type="STRING" id="83656.B1H18_32190"/>
<evidence type="ECO:0000313" key="3">
    <source>
        <dbReference type="Proteomes" id="UP000190539"/>
    </source>
</evidence>
<dbReference type="Proteomes" id="UP000190539">
    <property type="component" value="Unassembled WGS sequence"/>
</dbReference>
<organism evidence="2 3">
    <name type="scientific">Streptomyces tsukubensis</name>
    <dbReference type="NCBI Taxonomy" id="83656"/>
    <lineage>
        <taxon>Bacteria</taxon>
        <taxon>Bacillati</taxon>
        <taxon>Actinomycetota</taxon>
        <taxon>Actinomycetes</taxon>
        <taxon>Kitasatosporales</taxon>
        <taxon>Streptomycetaceae</taxon>
        <taxon>Streptomyces</taxon>
    </lineage>
</organism>
<keyword evidence="3" id="KW-1185">Reference proteome</keyword>
<name>A0A1V3ZZD9_9ACTN</name>
<gene>
    <name evidence="2" type="ORF">B1H18_32190</name>
</gene>
<feature type="region of interest" description="Disordered" evidence="1">
    <location>
        <begin position="1"/>
        <end position="20"/>
    </location>
</feature>
<evidence type="ECO:0000313" key="2">
    <source>
        <dbReference type="EMBL" id="OON71833.1"/>
    </source>
</evidence>
<dbReference type="EMBL" id="MVFC01000047">
    <property type="protein sequence ID" value="OON71833.1"/>
    <property type="molecule type" value="Genomic_DNA"/>
</dbReference>
<dbReference type="OrthoDB" id="4203464at2"/>
<dbReference type="AlphaFoldDB" id="A0A1V3ZZD9"/>
<comment type="caution">
    <text evidence="2">The sequence shown here is derived from an EMBL/GenBank/DDBJ whole genome shotgun (WGS) entry which is preliminary data.</text>
</comment>